<dbReference type="CDD" id="cd04730">
    <property type="entry name" value="NPD_like"/>
    <property type="match status" value="1"/>
</dbReference>
<keyword evidence="5" id="KW-1185">Reference proteome</keyword>
<dbReference type="EMBL" id="KI912109">
    <property type="protein sequence ID" value="ETS86219.1"/>
    <property type="molecule type" value="Genomic_DNA"/>
</dbReference>
<evidence type="ECO:0000313" key="5">
    <source>
        <dbReference type="Proteomes" id="UP000030651"/>
    </source>
</evidence>
<evidence type="ECO:0000313" key="4">
    <source>
        <dbReference type="EMBL" id="ETS86219.1"/>
    </source>
</evidence>
<dbReference type="Proteomes" id="UP000030651">
    <property type="component" value="Unassembled WGS sequence"/>
</dbReference>
<dbReference type="OMA" id="YKPAVVW"/>
<organism evidence="4 5">
    <name type="scientific">Pestalotiopsis fici (strain W106-1 / CGMCC3.15140)</name>
    <dbReference type="NCBI Taxonomy" id="1229662"/>
    <lineage>
        <taxon>Eukaryota</taxon>
        <taxon>Fungi</taxon>
        <taxon>Dikarya</taxon>
        <taxon>Ascomycota</taxon>
        <taxon>Pezizomycotina</taxon>
        <taxon>Sordariomycetes</taxon>
        <taxon>Xylariomycetidae</taxon>
        <taxon>Amphisphaeriales</taxon>
        <taxon>Sporocadaceae</taxon>
        <taxon>Pestalotiopsis</taxon>
    </lineage>
</organism>
<evidence type="ECO:0000256" key="3">
    <source>
        <dbReference type="ARBA" id="ARBA00023002"/>
    </source>
</evidence>
<dbReference type="InterPro" id="IPR013785">
    <property type="entry name" value="Aldolase_TIM"/>
</dbReference>
<keyword evidence="3" id="KW-0560">Oxidoreductase</keyword>
<dbReference type="RefSeq" id="XP_007826819.1">
    <property type="nucleotide sequence ID" value="XM_007828628.1"/>
</dbReference>
<evidence type="ECO:0000256" key="1">
    <source>
        <dbReference type="ARBA" id="ARBA00022630"/>
    </source>
</evidence>
<dbReference type="GO" id="GO:0018580">
    <property type="term" value="F:nitronate monooxygenase activity"/>
    <property type="evidence" value="ECO:0007669"/>
    <property type="project" value="InterPro"/>
</dbReference>
<dbReference type="PANTHER" id="PTHR32332">
    <property type="entry name" value="2-NITROPROPANE DIOXYGENASE"/>
    <property type="match status" value="1"/>
</dbReference>
<protein>
    <submittedName>
        <fullName evidence="4">Uncharacterized protein</fullName>
    </submittedName>
</protein>
<dbReference type="PANTHER" id="PTHR32332:SF34">
    <property type="entry name" value="2-NITROPROPANE DIOXYGENASE FAMILY, PUTATIVE-RELATED"/>
    <property type="match status" value="1"/>
</dbReference>
<dbReference type="STRING" id="1229662.W3XJN6"/>
<name>W3XJN6_PESFW</name>
<dbReference type="OrthoDB" id="2349068at2759"/>
<sequence length="352" mass="37231">MVLHEQFAWTSSPLIVNAPMGDFAGPDLAAAVSRAGGLGMIGAMLDPSVLSTQLVRASELLSDLKEGSGSSSGSSSLLPFGVGLILFALTNRRAQVIQVLQQHPPAVVWLFAEPELRDYTVWAEAIRQALPGTQVWIQVSSVAGALELARSAKPDVLVMQGTDAGGHGWERGAGIVSLVPETKDDLARAGLPVRVAASGGIVDARGAAAAITLGAEAVIMGTRFLASKEVEAHPEYQRQIIEARDGGQATVRAVIFDELRGPNIWPTTYNGRALLSQSYDDHIAGVPIEQIRESHTQAKAGDDKGWGESRRAVVWSGTGVGLVKEVLPAAEIVREVREGAKQVLQKASSQWA</sequence>
<dbReference type="Pfam" id="PF03060">
    <property type="entry name" value="NMO"/>
    <property type="match status" value="1"/>
</dbReference>
<dbReference type="KEGG" id="pfy:PFICI_00047"/>
<dbReference type="InterPro" id="IPR004136">
    <property type="entry name" value="NMO"/>
</dbReference>
<evidence type="ECO:0000256" key="2">
    <source>
        <dbReference type="ARBA" id="ARBA00022643"/>
    </source>
</evidence>
<keyword evidence="2" id="KW-0288">FMN</keyword>
<accession>W3XJN6</accession>
<reference evidence="5" key="1">
    <citation type="journal article" date="2015" name="BMC Genomics">
        <title>Genomic and transcriptomic analysis of the endophytic fungus Pestalotiopsis fici reveals its lifestyle and high potential for synthesis of natural products.</title>
        <authorList>
            <person name="Wang X."/>
            <person name="Zhang X."/>
            <person name="Liu L."/>
            <person name="Xiang M."/>
            <person name="Wang W."/>
            <person name="Sun X."/>
            <person name="Che Y."/>
            <person name="Guo L."/>
            <person name="Liu G."/>
            <person name="Guo L."/>
            <person name="Wang C."/>
            <person name="Yin W.B."/>
            <person name="Stadler M."/>
            <person name="Zhang X."/>
            <person name="Liu X."/>
        </authorList>
    </citation>
    <scope>NUCLEOTIDE SEQUENCE [LARGE SCALE GENOMIC DNA]</scope>
    <source>
        <strain evidence="5">W106-1 / CGMCC3.15140</strain>
    </source>
</reference>
<dbReference type="HOGENOM" id="CLU_038732_9_0_1"/>
<dbReference type="Gene3D" id="3.20.20.70">
    <property type="entry name" value="Aldolase class I"/>
    <property type="match status" value="1"/>
</dbReference>
<dbReference type="SUPFAM" id="SSF51412">
    <property type="entry name" value="Inosine monophosphate dehydrogenase (IMPDH)"/>
    <property type="match status" value="1"/>
</dbReference>
<keyword evidence="1" id="KW-0285">Flavoprotein</keyword>
<dbReference type="InParanoid" id="W3XJN6"/>
<dbReference type="GeneID" id="19265060"/>
<dbReference type="eggNOG" id="ENOG502RHJM">
    <property type="taxonomic scope" value="Eukaryota"/>
</dbReference>
<proteinExistence type="predicted"/>
<gene>
    <name evidence="4" type="ORF">PFICI_00047</name>
</gene>
<dbReference type="AlphaFoldDB" id="W3XJN6"/>